<feature type="compositionally biased region" description="Basic and acidic residues" evidence="1">
    <location>
        <begin position="173"/>
        <end position="188"/>
    </location>
</feature>
<proteinExistence type="predicted"/>
<accession>A0A0N9HWT2</accession>
<evidence type="ECO:0000256" key="1">
    <source>
        <dbReference type="SAM" id="MobiDB-lite"/>
    </source>
</evidence>
<dbReference type="RefSeq" id="WP_054288586.1">
    <property type="nucleotide sequence ID" value="NZ_CP012752.1"/>
</dbReference>
<feature type="compositionally biased region" description="Basic and acidic residues" evidence="1">
    <location>
        <begin position="233"/>
        <end position="262"/>
    </location>
</feature>
<dbReference type="AlphaFoldDB" id="A0A0N9HWT2"/>
<feature type="region of interest" description="Disordered" evidence="1">
    <location>
        <begin position="162"/>
        <end position="278"/>
    </location>
</feature>
<dbReference type="STRING" id="860235.AOZ06_06470"/>
<gene>
    <name evidence="4" type="ORF">AOZ06_06470</name>
</gene>
<feature type="transmembrane region" description="Helical" evidence="2">
    <location>
        <begin position="88"/>
        <end position="109"/>
    </location>
</feature>
<dbReference type="Pfam" id="PF20177">
    <property type="entry name" value="DUF6542"/>
    <property type="match status" value="1"/>
</dbReference>
<dbReference type="KEGG" id="kphy:AOZ06_06470"/>
<name>A0A0N9HWT2_9PSEU</name>
<feature type="transmembrane region" description="Helical" evidence="2">
    <location>
        <begin position="63"/>
        <end position="81"/>
    </location>
</feature>
<reference evidence="4 5" key="1">
    <citation type="submission" date="2015-07" db="EMBL/GenBank/DDBJ databases">
        <title>Genome sequencing of Kibdelosporangium phytohabitans.</title>
        <authorList>
            <person name="Qin S."/>
            <person name="Xing K."/>
        </authorList>
    </citation>
    <scope>NUCLEOTIDE SEQUENCE [LARGE SCALE GENOMIC DNA]</scope>
    <source>
        <strain evidence="4 5">KLBMP1111</strain>
    </source>
</reference>
<dbReference type="Proteomes" id="UP000063699">
    <property type="component" value="Chromosome"/>
</dbReference>
<keyword evidence="2" id="KW-0472">Membrane</keyword>
<feature type="domain" description="DUF6542" evidence="3">
    <location>
        <begin position="31"/>
        <end position="159"/>
    </location>
</feature>
<evidence type="ECO:0000313" key="4">
    <source>
        <dbReference type="EMBL" id="ALG06613.1"/>
    </source>
</evidence>
<feature type="transmembrane region" description="Helical" evidence="2">
    <location>
        <begin position="129"/>
        <end position="157"/>
    </location>
</feature>
<evidence type="ECO:0000313" key="5">
    <source>
        <dbReference type="Proteomes" id="UP000063699"/>
    </source>
</evidence>
<organism evidence="4 5">
    <name type="scientific">Kibdelosporangium phytohabitans</name>
    <dbReference type="NCBI Taxonomy" id="860235"/>
    <lineage>
        <taxon>Bacteria</taxon>
        <taxon>Bacillati</taxon>
        <taxon>Actinomycetota</taxon>
        <taxon>Actinomycetes</taxon>
        <taxon>Pseudonocardiales</taxon>
        <taxon>Pseudonocardiaceae</taxon>
        <taxon>Kibdelosporangium</taxon>
    </lineage>
</organism>
<feature type="compositionally biased region" description="Basic and acidic residues" evidence="1">
    <location>
        <begin position="200"/>
        <end position="217"/>
    </location>
</feature>
<keyword evidence="2" id="KW-1133">Transmembrane helix</keyword>
<dbReference type="OrthoDB" id="5192877at2"/>
<protein>
    <recommendedName>
        <fullName evidence="3">DUF6542 domain-containing protein</fullName>
    </recommendedName>
</protein>
<keyword evidence="2" id="KW-0812">Transmembrane</keyword>
<evidence type="ECO:0000256" key="2">
    <source>
        <dbReference type="SAM" id="Phobius"/>
    </source>
</evidence>
<keyword evidence="5" id="KW-1185">Reference proteome</keyword>
<feature type="transmembrane region" description="Helical" evidence="2">
    <location>
        <begin position="32"/>
        <end position="51"/>
    </location>
</feature>
<sequence length="278" mass="30866">MTATRDRDSDLDMDAAEAAWDERPVFGNRRGLPWWGAVLLALLLATAGAVIDKSRLVDDNQLTGFGLYHALFLAGCVLAVLGVRRRNLFGPMVQPPLIFAVTFIPVQLMGREPTGAAAESGTKKLLFEVALPLASSFPWMAGATAATIVLGVIRLFLQRNPDAQAASSDVGEDERPARRPRGRDRDADFADEAPPARRSPSRDRERDGSRREPRERPQAAAGRRGENPPSRRPSREQEGRRDRGEAPPRRNPQRPRDQDGGRPRSSQQPPRRRPRDDY</sequence>
<dbReference type="EMBL" id="CP012752">
    <property type="protein sequence ID" value="ALG06613.1"/>
    <property type="molecule type" value="Genomic_DNA"/>
</dbReference>
<dbReference type="InterPro" id="IPR046672">
    <property type="entry name" value="DUF6542"/>
</dbReference>
<evidence type="ECO:0000259" key="3">
    <source>
        <dbReference type="Pfam" id="PF20177"/>
    </source>
</evidence>